<evidence type="ECO:0000256" key="1">
    <source>
        <dbReference type="SAM" id="SignalP"/>
    </source>
</evidence>
<keyword evidence="1" id="KW-0732">Signal</keyword>
<proteinExistence type="predicted"/>
<evidence type="ECO:0008006" key="4">
    <source>
        <dbReference type="Google" id="ProtNLM"/>
    </source>
</evidence>
<feature type="signal peptide" evidence="1">
    <location>
        <begin position="1"/>
        <end position="27"/>
    </location>
</feature>
<sequence>MMRAQTMARPFCLALAFTLSHPVMSSAADLSCNGLLESGQTMICSGFEPNWALELMCDGGMSASFIDAFSGDGIQTTPGSISFATEDPWQLETSHPVTGTIAYTPGGCTDESGAVRDFTFTPTGAPGLSAPFYPFCCRIE</sequence>
<dbReference type="Proteomes" id="UP000219465">
    <property type="component" value="Unassembled WGS sequence"/>
</dbReference>
<dbReference type="RefSeq" id="WP_244577759.1">
    <property type="nucleotide sequence ID" value="NZ_OCPC01000001.1"/>
</dbReference>
<name>A0A286HXK2_9HYPH</name>
<dbReference type="EMBL" id="OCPC01000001">
    <property type="protein sequence ID" value="SOE11854.1"/>
    <property type="molecule type" value="Genomic_DNA"/>
</dbReference>
<keyword evidence="3" id="KW-1185">Reference proteome</keyword>
<evidence type="ECO:0000313" key="2">
    <source>
        <dbReference type="EMBL" id="SOE11854.1"/>
    </source>
</evidence>
<gene>
    <name evidence="2" type="ORF">SAMN05877838_0858</name>
</gene>
<protein>
    <recommendedName>
        <fullName evidence="4">Spore coat protein U-like protein</fullName>
    </recommendedName>
</protein>
<evidence type="ECO:0000313" key="3">
    <source>
        <dbReference type="Proteomes" id="UP000219465"/>
    </source>
</evidence>
<dbReference type="AlphaFoldDB" id="A0A286HXK2"/>
<organism evidence="2 3">
    <name type="scientific">Hoeflea halophila</name>
    <dbReference type="NCBI Taxonomy" id="714899"/>
    <lineage>
        <taxon>Bacteria</taxon>
        <taxon>Pseudomonadati</taxon>
        <taxon>Pseudomonadota</taxon>
        <taxon>Alphaproteobacteria</taxon>
        <taxon>Hyphomicrobiales</taxon>
        <taxon>Rhizobiaceae</taxon>
        <taxon>Hoeflea</taxon>
    </lineage>
</organism>
<reference evidence="3" key="1">
    <citation type="submission" date="2017-08" db="EMBL/GenBank/DDBJ databases">
        <authorList>
            <person name="Varghese N."/>
            <person name="Submissions S."/>
        </authorList>
    </citation>
    <scope>NUCLEOTIDE SEQUENCE [LARGE SCALE GENOMIC DNA]</scope>
    <source>
        <strain evidence="3">KCTC 23107</strain>
    </source>
</reference>
<accession>A0A286HXK2</accession>
<feature type="chain" id="PRO_5013307322" description="Spore coat protein U-like protein" evidence="1">
    <location>
        <begin position="28"/>
        <end position="140"/>
    </location>
</feature>